<accession>A0A6G0TKJ7</accession>
<organism evidence="1 2">
    <name type="scientific">Aphis glycines</name>
    <name type="common">Soybean aphid</name>
    <dbReference type="NCBI Taxonomy" id="307491"/>
    <lineage>
        <taxon>Eukaryota</taxon>
        <taxon>Metazoa</taxon>
        <taxon>Ecdysozoa</taxon>
        <taxon>Arthropoda</taxon>
        <taxon>Hexapoda</taxon>
        <taxon>Insecta</taxon>
        <taxon>Pterygota</taxon>
        <taxon>Neoptera</taxon>
        <taxon>Paraneoptera</taxon>
        <taxon>Hemiptera</taxon>
        <taxon>Sternorrhyncha</taxon>
        <taxon>Aphidomorpha</taxon>
        <taxon>Aphidoidea</taxon>
        <taxon>Aphididae</taxon>
        <taxon>Aphidini</taxon>
        <taxon>Aphis</taxon>
        <taxon>Aphis</taxon>
    </lineage>
</organism>
<name>A0A6G0TKJ7_APHGL</name>
<evidence type="ECO:0000313" key="2">
    <source>
        <dbReference type="Proteomes" id="UP000475862"/>
    </source>
</evidence>
<evidence type="ECO:0000313" key="1">
    <source>
        <dbReference type="EMBL" id="KAE9534535.1"/>
    </source>
</evidence>
<protein>
    <submittedName>
        <fullName evidence="1">Uncharacterized protein</fullName>
    </submittedName>
</protein>
<keyword evidence="2" id="KW-1185">Reference proteome</keyword>
<sequence>MAPWWQRSCIIIIYCNRCPNCLDQHRNIHPQKLQRNLKTCTRQYFRKQREYRMHNNVFSNQMLCTKHKTKKVGNGQSEVDTEYRPDISTTNIKDIIRHRAHLLQEFEGVRFTFSYIIKHKNNSSCFYGNKVINTAITVYSILLNLYAHLYHFENVVSPPHSIYIICYTVLFRY</sequence>
<gene>
    <name evidence="1" type="ORF">AGLY_008625</name>
</gene>
<proteinExistence type="predicted"/>
<dbReference type="EMBL" id="VYZN01000028">
    <property type="protein sequence ID" value="KAE9534535.1"/>
    <property type="molecule type" value="Genomic_DNA"/>
</dbReference>
<dbReference type="Proteomes" id="UP000475862">
    <property type="component" value="Unassembled WGS sequence"/>
</dbReference>
<dbReference type="AlphaFoldDB" id="A0A6G0TKJ7"/>
<comment type="caution">
    <text evidence="1">The sequence shown here is derived from an EMBL/GenBank/DDBJ whole genome shotgun (WGS) entry which is preliminary data.</text>
</comment>
<reference evidence="1 2" key="1">
    <citation type="submission" date="2019-08" db="EMBL/GenBank/DDBJ databases">
        <title>The genome of the soybean aphid Biotype 1, its phylome, world population structure and adaptation to the North American continent.</title>
        <authorList>
            <person name="Giordano R."/>
            <person name="Donthu R.K."/>
            <person name="Hernandez A.G."/>
            <person name="Wright C.L."/>
            <person name="Zimin A.V."/>
        </authorList>
    </citation>
    <scope>NUCLEOTIDE SEQUENCE [LARGE SCALE GENOMIC DNA]</scope>
    <source>
        <tissue evidence="1">Whole aphids</tissue>
    </source>
</reference>